<evidence type="ECO:0000313" key="1">
    <source>
        <dbReference type="EMBL" id="EXZ73308.1"/>
    </source>
</evidence>
<evidence type="ECO:0000313" key="2">
    <source>
        <dbReference type="Proteomes" id="UP000020938"/>
    </source>
</evidence>
<protein>
    <submittedName>
        <fullName evidence="1">Putative membrane protein</fullName>
    </submittedName>
</protein>
<dbReference type="EMBL" id="JGDS01000051">
    <property type="protein sequence ID" value="EXZ73308.1"/>
    <property type="molecule type" value="Genomic_DNA"/>
</dbReference>
<gene>
    <name evidence="1" type="ORF">M123_2480</name>
</gene>
<dbReference type="PATRIC" id="fig|1339314.3.peg.2679"/>
<accession>A0A016AW58</accession>
<proteinExistence type="predicted"/>
<dbReference type="AlphaFoldDB" id="A0A016AW58"/>
<sequence>MFLLYSMCCILFILFCLWDKECIILLLLRNLFYGKIDSYFD</sequence>
<comment type="caution">
    <text evidence="1">The sequence shown here is derived from an EMBL/GenBank/DDBJ whole genome shotgun (WGS) entry which is preliminary data.</text>
</comment>
<organism evidence="1 2">
    <name type="scientific">Bacteroides fragilis str. 3976T8</name>
    <dbReference type="NCBI Taxonomy" id="1339314"/>
    <lineage>
        <taxon>Bacteria</taxon>
        <taxon>Pseudomonadati</taxon>
        <taxon>Bacteroidota</taxon>
        <taxon>Bacteroidia</taxon>
        <taxon>Bacteroidales</taxon>
        <taxon>Bacteroidaceae</taxon>
        <taxon>Bacteroides</taxon>
    </lineage>
</organism>
<name>A0A016AW58_BACFG</name>
<dbReference type="Proteomes" id="UP000020938">
    <property type="component" value="Unassembled WGS sequence"/>
</dbReference>
<reference evidence="1 2" key="1">
    <citation type="submission" date="2014-02" db="EMBL/GenBank/DDBJ databases">
        <authorList>
            <person name="Sears C."/>
            <person name="Carroll K."/>
            <person name="Sack B.R."/>
            <person name="Qadri F."/>
            <person name="Myers L.L."/>
            <person name="Chung G.-T."/>
            <person name="Escheverria P."/>
            <person name="Fraser C.M."/>
            <person name="Sadzewicz L."/>
            <person name="Shefchek K.A."/>
            <person name="Tallon L."/>
            <person name="Das S.P."/>
            <person name="Daugherty S."/>
            <person name="Mongodin E.F."/>
        </authorList>
    </citation>
    <scope>NUCLEOTIDE SEQUENCE [LARGE SCALE GENOMIC DNA]</scope>
    <source>
        <strain evidence="1 2">3976T8</strain>
    </source>
</reference>